<evidence type="ECO:0000256" key="1">
    <source>
        <dbReference type="SAM" id="Phobius"/>
    </source>
</evidence>
<dbReference type="EMBL" id="JAERWL010000008">
    <property type="protein sequence ID" value="MBM9476829.1"/>
    <property type="molecule type" value="Genomic_DNA"/>
</dbReference>
<feature type="transmembrane region" description="Helical" evidence="1">
    <location>
        <begin position="46"/>
        <end position="67"/>
    </location>
</feature>
<gene>
    <name evidence="2" type="ORF">JL107_10260</name>
</gene>
<dbReference type="Pfam" id="PF06912">
    <property type="entry name" value="DUF1275"/>
    <property type="match status" value="1"/>
</dbReference>
<dbReference type="InterPro" id="IPR010699">
    <property type="entry name" value="DUF1275"/>
</dbReference>
<evidence type="ECO:0000313" key="2">
    <source>
        <dbReference type="EMBL" id="MBM9476829.1"/>
    </source>
</evidence>
<evidence type="ECO:0000313" key="3">
    <source>
        <dbReference type="Proteomes" id="UP000663801"/>
    </source>
</evidence>
<proteinExistence type="predicted"/>
<comment type="caution">
    <text evidence="2">The sequence shown here is derived from an EMBL/GenBank/DDBJ whole genome shotgun (WGS) entry which is preliminary data.</text>
</comment>
<dbReference type="Proteomes" id="UP000663801">
    <property type="component" value="Unassembled WGS sequence"/>
</dbReference>
<name>A0A938YKG8_9ACTN</name>
<dbReference type="PANTHER" id="PTHR37314">
    <property type="entry name" value="SLR0142 PROTEIN"/>
    <property type="match status" value="1"/>
</dbReference>
<dbReference type="AlphaFoldDB" id="A0A938YKG8"/>
<keyword evidence="1" id="KW-1133">Transmembrane helix</keyword>
<organism evidence="2 3">
    <name type="scientific">Nakamurella flavida</name>
    <dbReference type="NCBI Taxonomy" id="363630"/>
    <lineage>
        <taxon>Bacteria</taxon>
        <taxon>Bacillati</taxon>
        <taxon>Actinomycetota</taxon>
        <taxon>Actinomycetes</taxon>
        <taxon>Nakamurellales</taxon>
        <taxon>Nakamurellaceae</taxon>
        <taxon>Nakamurella</taxon>
    </lineage>
</organism>
<accession>A0A938YKG8</accession>
<feature type="transmembrane region" description="Helical" evidence="1">
    <location>
        <begin position="79"/>
        <end position="99"/>
    </location>
</feature>
<protein>
    <submittedName>
        <fullName evidence="2">DUF1275 domain-containing protein</fullName>
    </submittedName>
</protein>
<sequence>MMALTLVTGIVDAVGYLALDRVFTGNMTGNIVILGMAVAGADDLPILGPAIALGTFTVGAFLAGLFLRRRPTGWTTAVTAELVLGAVLLGAVAVLLAVAGPDRPLAVSIVASSVTALVMGGQAATARKIAVKDMTTVVVTSTLASFAGESLVAGGRGAVINRRFFAILVIFLGAVIGAALLVIHPGVATALAAVLSLAVAAVGHLRLRSA</sequence>
<dbReference type="PANTHER" id="PTHR37314:SF4">
    <property type="entry name" value="UPF0700 TRANSMEMBRANE PROTEIN YOAK"/>
    <property type="match status" value="1"/>
</dbReference>
<feature type="transmembrane region" description="Helical" evidence="1">
    <location>
        <begin position="189"/>
        <end position="207"/>
    </location>
</feature>
<reference evidence="2" key="1">
    <citation type="submission" date="2021-01" db="EMBL/GenBank/DDBJ databases">
        <title>KCTC 19127 draft genome.</title>
        <authorList>
            <person name="An D."/>
        </authorList>
    </citation>
    <scope>NUCLEOTIDE SEQUENCE</scope>
    <source>
        <strain evidence="2">KCTC 19127</strain>
    </source>
</reference>
<keyword evidence="3" id="KW-1185">Reference proteome</keyword>
<keyword evidence="1" id="KW-0472">Membrane</keyword>
<feature type="transmembrane region" description="Helical" evidence="1">
    <location>
        <begin position="164"/>
        <end position="183"/>
    </location>
</feature>
<feature type="transmembrane region" description="Helical" evidence="1">
    <location>
        <begin position="105"/>
        <end position="124"/>
    </location>
</feature>
<keyword evidence="1" id="KW-0812">Transmembrane</keyword>